<evidence type="ECO:0000313" key="5">
    <source>
        <dbReference type="Proteomes" id="UP000530850"/>
    </source>
</evidence>
<evidence type="ECO:0000313" key="3">
    <source>
        <dbReference type="EMBL" id="TJW12299.1"/>
    </source>
</evidence>
<dbReference type="EMBL" id="JACHYA010000001">
    <property type="protein sequence ID" value="MBB3170476.1"/>
    <property type="molecule type" value="Genomic_DNA"/>
</dbReference>
<dbReference type="AlphaFoldDB" id="A0A3N0ADC3"/>
<reference evidence="2 5" key="2">
    <citation type="submission" date="2020-08" db="EMBL/GenBank/DDBJ databases">
        <title>Sequencing the genomes of 1000 actinobacteria strains.</title>
        <authorList>
            <person name="Klenk H.-P."/>
        </authorList>
    </citation>
    <scope>NUCLEOTIDE SEQUENCE [LARGE SCALE GENOMIC DNA]</scope>
    <source>
        <strain evidence="2 5">DSM 22242</strain>
    </source>
</reference>
<name>A0A3N0ADC3_9ACTN</name>
<keyword evidence="4" id="KW-1185">Reference proteome</keyword>
<comment type="caution">
    <text evidence="2">The sequence shown here is derived from an EMBL/GenBank/DDBJ whole genome shotgun (WGS) entry which is preliminary data.</text>
</comment>
<protein>
    <submittedName>
        <fullName evidence="2">Uncharacterized protein</fullName>
    </submittedName>
</protein>
<gene>
    <name evidence="3" type="ORF">E5982_01470</name>
    <name evidence="2" type="ORF">FHR31_000256</name>
</gene>
<organism evidence="2 5">
    <name type="scientific">Parvibacter caecicola</name>
    <dbReference type="NCBI Taxonomy" id="747645"/>
    <lineage>
        <taxon>Bacteria</taxon>
        <taxon>Bacillati</taxon>
        <taxon>Actinomycetota</taxon>
        <taxon>Coriobacteriia</taxon>
        <taxon>Coriobacteriales</taxon>
        <taxon>Coriobacteriaceae</taxon>
        <taxon>Parvibacter</taxon>
    </lineage>
</organism>
<dbReference type="EMBL" id="SSTM01000001">
    <property type="protein sequence ID" value="TJW12299.1"/>
    <property type="molecule type" value="Genomic_DNA"/>
</dbReference>
<evidence type="ECO:0000313" key="2">
    <source>
        <dbReference type="EMBL" id="MBB3170476.1"/>
    </source>
</evidence>
<reference evidence="3 4" key="1">
    <citation type="submission" date="2019-04" db="EMBL/GenBank/DDBJ databases">
        <title>Microbes associate with the intestines of laboratory mice.</title>
        <authorList>
            <person name="Navarre W."/>
            <person name="Wong E."/>
            <person name="Huang K.C."/>
            <person name="Tropini C."/>
            <person name="Ng K."/>
            <person name="Yu B."/>
        </authorList>
    </citation>
    <scope>NUCLEOTIDE SEQUENCE [LARGE SCALE GENOMIC DNA]</scope>
    <source>
        <strain evidence="3 4">NM48_B13</strain>
    </source>
</reference>
<dbReference type="RefSeq" id="WP_123184678.1">
    <property type="nucleotide sequence ID" value="NZ_CANPEU010000006.1"/>
</dbReference>
<accession>A0A3N0ADC3</accession>
<dbReference type="GeneID" id="93355994"/>
<proteinExistence type="predicted"/>
<evidence type="ECO:0000313" key="4">
    <source>
        <dbReference type="Proteomes" id="UP000309454"/>
    </source>
</evidence>
<feature type="region of interest" description="Disordered" evidence="1">
    <location>
        <begin position="1"/>
        <end position="22"/>
    </location>
</feature>
<dbReference type="Proteomes" id="UP000530850">
    <property type="component" value="Unassembled WGS sequence"/>
</dbReference>
<evidence type="ECO:0000256" key="1">
    <source>
        <dbReference type="SAM" id="MobiDB-lite"/>
    </source>
</evidence>
<dbReference type="Proteomes" id="UP000309454">
    <property type="component" value="Unassembled WGS sequence"/>
</dbReference>
<sequence length="80" mass="8411">MDNEEIYVDDTSFPFAQNGAGDNDAQTGLEAGVLDVADLDADNCDAGVDPLAMEVLSRTYGTAAEELSSGAGVCHERRDQ</sequence>